<comment type="similarity">
    <text evidence="1">Belongs to the AHA1 family.</text>
</comment>
<accession>A0A369Q4L2</accession>
<dbReference type="InterPro" id="IPR023393">
    <property type="entry name" value="START-like_dom_sf"/>
</dbReference>
<sequence length="150" mass="17211">MDAMKKVEVIENIKASTDIIISAFTDTKMLKDWWGVERTLIEKKVGGLYTLAWNISDKAIGFISTGIISNYNPKSTLVIDNFVYLNPDKSFLGPMTLTIKTKEKGNISEIYLCQEGYQHGADWDWYYEAVKQAWPTVLQTLKRYLENAEE</sequence>
<protein>
    <submittedName>
        <fullName evidence="3">SRPBCC domain-containing protein</fullName>
    </submittedName>
</protein>
<evidence type="ECO:0000259" key="2">
    <source>
        <dbReference type="Pfam" id="PF08327"/>
    </source>
</evidence>
<dbReference type="Proteomes" id="UP000253961">
    <property type="component" value="Unassembled WGS sequence"/>
</dbReference>
<gene>
    <name evidence="3" type="ORF">DU508_04550</name>
</gene>
<evidence type="ECO:0000313" key="4">
    <source>
        <dbReference type="Proteomes" id="UP000253961"/>
    </source>
</evidence>
<dbReference type="AlphaFoldDB" id="A0A369Q4L2"/>
<dbReference type="Pfam" id="PF08327">
    <property type="entry name" value="AHSA1"/>
    <property type="match status" value="1"/>
</dbReference>
<evidence type="ECO:0000256" key="1">
    <source>
        <dbReference type="ARBA" id="ARBA00006817"/>
    </source>
</evidence>
<evidence type="ECO:0000313" key="3">
    <source>
        <dbReference type="EMBL" id="RDC58217.1"/>
    </source>
</evidence>
<comment type="caution">
    <text evidence="3">The sequence shown here is derived from an EMBL/GenBank/DDBJ whole genome shotgun (WGS) entry which is preliminary data.</text>
</comment>
<dbReference type="InterPro" id="IPR013538">
    <property type="entry name" value="ASHA1/2-like_C"/>
</dbReference>
<proteinExistence type="inferred from homology"/>
<name>A0A369Q4L2_9SPHI</name>
<keyword evidence="4" id="KW-1185">Reference proteome</keyword>
<feature type="domain" description="Activator of Hsp90 ATPase homologue 1/2-like C-terminal" evidence="2">
    <location>
        <begin position="22"/>
        <end position="146"/>
    </location>
</feature>
<dbReference type="Gene3D" id="3.30.530.20">
    <property type="match status" value="1"/>
</dbReference>
<organism evidence="3 4">
    <name type="scientific">Pedobacter chinensis</name>
    <dbReference type="NCBI Taxonomy" id="2282421"/>
    <lineage>
        <taxon>Bacteria</taxon>
        <taxon>Pseudomonadati</taxon>
        <taxon>Bacteroidota</taxon>
        <taxon>Sphingobacteriia</taxon>
        <taxon>Sphingobacteriales</taxon>
        <taxon>Sphingobacteriaceae</taxon>
        <taxon>Pedobacter</taxon>
    </lineage>
</organism>
<dbReference type="EMBL" id="QPKV01000002">
    <property type="protein sequence ID" value="RDC58217.1"/>
    <property type="molecule type" value="Genomic_DNA"/>
</dbReference>
<dbReference type="SUPFAM" id="SSF55961">
    <property type="entry name" value="Bet v1-like"/>
    <property type="match status" value="1"/>
</dbReference>
<dbReference type="CDD" id="cd07814">
    <property type="entry name" value="SRPBCC_CalC_Aha1-like"/>
    <property type="match status" value="1"/>
</dbReference>
<reference evidence="3 4" key="1">
    <citation type="submission" date="2018-07" db="EMBL/GenBank/DDBJ databases">
        <title>Pedobacter sp. nov., isolated from soil.</title>
        <authorList>
            <person name="Zhou L.Y."/>
            <person name="Du Z.J."/>
        </authorList>
    </citation>
    <scope>NUCLEOTIDE SEQUENCE [LARGE SCALE GENOMIC DNA]</scope>
    <source>
        <strain evidence="3 4">JDX94</strain>
    </source>
</reference>